<dbReference type="GO" id="GO:0015768">
    <property type="term" value="P:maltose transport"/>
    <property type="evidence" value="ECO:0007669"/>
    <property type="project" value="TreeGrafter"/>
</dbReference>
<dbReference type="EMBL" id="SMKZ01000020">
    <property type="protein sequence ID" value="TDE09153.1"/>
    <property type="molecule type" value="Genomic_DNA"/>
</dbReference>
<feature type="compositionally biased region" description="Polar residues" evidence="4">
    <location>
        <begin position="374"/>
        <end position="388"/>
    </location>
</feature>
<protein>
    <submittedName>
        <fullName evidence="5">Extracellular solute-binding protein</fullName>
    </submittedName>
</protein>
<evidence type="ECO:0000256" key="3">
    <source>
        <dbReference type="ARBA" id="ARBA00022729"/>
    </source>
</evidence>
<dbReference type="OrthoDB" id="3495561at2"/>
<reference evidence="5 6" key="1">
    <citation type="submission" date="2019-03" db="EMBL/GenBank/DDBJ databases">
        <title>Draft genome sequences of novel Actinobacteria.</title>
        <authorList>
            <person name="Sahin N."/>
            <person name="Ay H."/>
            <person name="Saygin H."/>
        </authorList>
    </citation>
    <scope>NUCLEOTIDE SEQUENCE [LARGE SCALE GENOMIC DNA]</scope>
    <source>
        <strain evidence="5 6">5K138</strain>
    </source>
</reference>
<dbReference type="Proteomes" id="UP000294739">
    <property type="component" value="Unassembled WGS sequence"/>
</dbReference>
<dbReference type="PANTHER" id="PTHR30061:SF50">
    <property type="entry name" value="MALTOSE_MALTODEXTRIN-BINDING PERIPLASMIC PROTEIN"/>
    <property type="match status" value="1"/>
</dbReference>
<evidence type="ECO:0000256" key="2">
    <source>
        <dbReference type="ARBA" id="ARBA00022448"/>
    </source>
</evidence>
<evidence type="ECO:0000313" key="6">
    <source>
        <dbReference type="Proteomes" id="UP000294739"/>
    </source>
</evidence>
<evidence type="ECO:0000313" key="5">
    <source>
        <dbReference type="EMBL" id="TDE09153.1"/>
    </source>
</evidence>
<dbReference type="InterPro" id="IPR006059">
    <property type="entry name" value="SBP"/>
</dbReference>
<feature type="region of interest" description="Disordered" evidence="4">
    <location>
        <begin position="371"/>
        <end position="401"/>
    </location>
</feature>
<keyword evidence="2" id="KW-0813">Transport</keyword>
<evidence type="ECO:0000256" key="4">
    <source>
        <dbReference type="SAM" id="MobiDB-lite"/>
    </source>
</evidence>
<dbReference type="Gene3D" id="3.40.190.10">
    <property type="entry name" value="Periplasmic binding protein-like II"/>
    <property type="match status" value="2"/>
</dbReference>
<dbReference type="PANTHER" id="PTHR30061">
    <property type="entry name" value="MALTOSE-BINDING PERIPLASMIC PROTEIN"/>
    <property type="match status" value="1"/>
</dbReference>
<comment type="similarity">
    <text evidence="1">Belongs to the bacterial solute-binding protein 1 family.</text>
</comment>
<accession>A0A4R5DFH8</accession>
<organism evidence="5 6">
    <name type="scientific">Jiangella asiatica</name>
    <dbReference type="NCBI Taxonomy" id="2530372"/>
    <lineage>
        <taxon>Bacteria</taxon>
        <taxon>Bacillati</taxon>
        <taxon>Actinomycetota</taxon>
        <taxon>Actinomycetes</taxon>
        <taxon>Jiangellales</taxon>
        <taxon>Jiangellaceae</taxon>
        <taxon>Jiangella</taxon>
    </lineage>
</organism>
<dbReference type="GO" id="GO:0055052">
    <property type="term" value="C:ATP-binding cassette (ABC) transporter complex, substrate-binding subunit-containing"/>
    <property type="evidence" value="ECO:0007669"/>
    <property type="project" value="TreeGrafter"/>
</dbReference>
<dbReference type="GO" id="GO:1901982">
    <property type="term" value="F:maltose binding"/>
    <property type="evidence" value="ECO:0007669"/>
    <property type="project" value="TreeGrafter"/>
</dbReference>
<dbReference type="AlphaFoldDB" id="A0A4R5DFH8"/>
<name>A0A4R5DFH8_9ACTN</name>
<proteinExistence type="inferred from homology"/>
<dbReference type="RefSeq" id="WP_131896107.1">
    <property type="nucleotide sequence ID" value="NZ_SMKZ01000020.1"/>
</dbReference>
<sequence length="416" mass="44504">MVAGLAAACGSDDGTPTLTWYINPDNGGQVELAQRCTEAADGEYRIQTSLLPREASAQREQLARRLAANDSSIDIISLDPPFIPEFAEAGFLAEIPDDVADTVTENVVQGAIDGATWRDELVAVPFWANTQLLWYRRSVAEAAGLDPENEPVTWQQVIDAAQSQDKFLGVQGIRAEALTVWINALVTSAGGEILENPEAPADQVQLGLESEAGQAAAQVIEDIARNGLGGPGLANQDENGAMLQFQGDQGSFMVNWPFVWAATLAGVEGGNLDQSLVDDIGWALYPAVAEGEETRPPYGGINLGIGAFSEHPDFALEAAECIVTPENQAYYMVTNGNPASNTEAYDDPEVRETFPMADLIRESLEVAAPRPQTPYYNEVSSGLQSTWHPPSSVSPGSSPEEATTLITEVLKGERLL</sequence>
<dbReference type="Pfam" id="PF01547">
    <property type="entry name" value="SBP_bac_1"/>
    <property type="match status" value="1"/>
</dbReference>
<keyword evidence="6" id="KW-1185">Reference proteome</keyword>
<comment type="caution">
    <text evidence="5">The sequence shown here is derived from an EMBL/GenBank/DDBJ whole genome shotgun (WGS) entry which is preliminary data.</text>
</comment>
<evidence type="ECO:0000256" key="1">
    <source>
        <dbReference type="ARBA" id="ARBA00008520"/>
    </source>
</evidence>
<keyword evidence="3" id="KW-0732">Signal</keyword>
<dbReference type="InParanoid" id="A0A4R5DFH8"/>
<dbReference type="GO" id="GO:0042956">
    <property type="term" value="P:maltodextrin transmembrane transport"/>
    <property type="evidence" value="ECO:0007669"/>
    <property type="project" value="TreeGrafter"/>
</dbReference>
<dbReference type="SUPFAM" id="SSF53850">
    <property type="entry name" value="Periplasmic binding protein-like II"/>
    <property type="match status" value="1"/>
</dbReference>
<feature type="compositionally biased region" description="Low complexity" evidence="4">
    <location>
        <begin position="389"/>
        <end position="399"/>
    </location>
</feature>
<gene>
    <name evidence="5" type="ORF">E1269_15350</name>
</gene>
<dbReference type="FunCoup" id="A0A4R5DFH8">
    <property type="interactions" value="34"/>
</dbReference>